<gene>
    <name evidence="2" type="ORF">EYF80_055623</name>
</gene>
<keyword evidence="3" id="KW-1185">Reference proteome</keyword>
<evidence type="ECO:0000313" key="3">
    <source>
        <dbReference type="Proteomes" id="UP000314294"/>
    </source>
</evidence>
<sequence>MTLQHRGRTSQLGFFCGMSVFARWLTASDKETPAKEAEMTLVTLMTHSQDDCLIIKAQKTALSFFDPAAGVSAQLDPNVSPRCRVSAGETESGAPGCRRRSLSSDSPAASFLSAAWGGGAEEEEEEEEEEEGDGRWTAVQERPRKLDGRIRKASRAMFADT</sequence>
<comment type="caution">
    <text evidence="2">The sequence shown here is derived from an EMBL/GenBank/DDBJ whole genome shotgun (WGS) entry which is preliminary data.</text>
</comment>
<feature type="region of interest" description="Disordered" evidence="1">
    <location>
        <begin position="84"/>
        <end position="148"/>
    </location>
</feature>
<proteinExistence type="predicted"/>
<accession>A0A4Z2F018</accession>
<organism evidence="2 3">
    <name type="scientific">Liparis tanakae</name>
    <name type="common">Tanaka's snailfish</name>
    <dbReference type="NCBI Taxonomy" id="230148"/>
    <lineage>
        <taxon>Eukaryota</taxon>
        <taxon>Metazoa</taxon>
        <taxon>Chordata</taxon>
        <taxon>Craniata</taxon>
        <taxon>Vertebrata</taxon>
        <taxon>Euteleostomi</taxon>
        <taxon>Actinopterygii</taxon>
        <taxon>Neopterygii</taxon>
        <taxon>Teleostei</taxon>
        <taxon>Neoteleostei</taxon>
        <taxon>Acanthomorphata</taxon>
        <taxon>Eupercaria</taxon>
        <taxon>Perciformes</taxon>
        <taxon>Cottioidei</taxon>
        <taxon>Cottales</taxon>
        <taxon>Liparidae</taxon>
        <taxon>Liparis</taxon>
    </lineage>
</organism>
<dbReference type="AlphaFoldDB" id="A0A4Z2F018"/>
<name>A0A4Z2F018_9TELE</name>
<evidence type="ECO:0000313" key="2">
    <source>
        <dbReference type="EMBL" id="TNN34220.1"/>
    </source>
</evidence>
<feature type="compositionally biased region" description="Acidic residues" evidence="1">
    <location>
        <begin position="120"/>
        <end position="132"/>
    </location>
</feature>
<dbReference type="EMBL" id="SRLO01002016">
    <property type="protein sequence ID" value="TNN34220.1"/>
    <property type="molecule type" value="Genomic_DNA"/>
</dbReference>
<evidence type="ECO:0000256" key="1">
    <source>
        <dbReference type="SAM" id="MobiDB-lite"/>
    </source>
</evidence>
<reference evidence="2 3" key="1">
    <citation type="submission" date="2019-03" db="EMBL/GenBank/DDBJ databases">
        <title>First draft genome of Liparis tanakae, snailfish: a comprehensive survey of snailfish specific genes.</title>
        <authorList>
            <person name="Kim W."/>
            <person name="Song I."/>
            <person name="Jeong J.-H."/>
            <person name="Kim D."/>
            <person name="Kim S."/>
            <person name="Ryu S."/>
            <person name="Song J.Y."/>
            <person name="Lee S.K."/>
        </authorList>
    </citation>
    <scope>NUCLEOTIDE SEQUENCE [LARGE SCALE GENOMIC DNA]</scope>
    <source>
        <tissue evidence="2">Muscle</tissue>
    </source>
</reference>
<dbReference type="Proteomes" id="UP000314294">
    <property type="component" value="Unassembled WGS sequence"/>
</dbReference>
<protein>
    <submittedName>
        <fullName evidence="2">Uncharacterized protein</fullName>
    </submittedName>
</protein>